<accession>A0A090Z8J5</accession>
<evidence type="ECO:0000313" key="2">
    <source>
        <dbReference type="EMBL" id="KFN06957.1"/>
    </source>
</evidence>
<comment type="caution">
    <text evidence="2">The sequence shown here is derived from an EMBL/GenBank/DDBJ whole genome shotgun (WGS) entry which is preliminary data.</text>
</comment>
<keyword evidence="4" id="KW-1185">Reference proteome</keyword>
<dbReference type="EMBL" id="JMQA01000036">
    <property type="protein sequence ID" value="KFN06957.1"/>
    <property type="molecule type" value="Genomic_DNA"/>
</dbReference>
<dbReference type="Proteomes" id="UP000442469">
    <property type="component" value="Unassembled WGS sequence"/>
</dbReference>
<dbReference type="PATRIC" id="fig|44252.3.peg.4052"/>
<evidence type="ECO:0000256" key="1">
    <source>
        <dbReference type="SAM" id="Phobius"/>
    </source>
</evidence>
<keyword evidence="1" id="KW-0812">Transmembrane</keyword>
<dbReference type="EMBL" id="WNZZ01000059">
    <property type="protein sequence ID" value="MUG26779.1"/>
    <property type="molecule type" value="Genomic_DNA"/>
</dbReference>
<sequence length="125" mass="13173">MNEGHPAEKNRAIEAEIVVSKMLRIGVIVAAAVIIAGLLLFLVTGDSGYPGDTYPTSFGDIAGGLIALKSAAIIQAGLLLLILTPVLRVFVSLFVFLAEKDYRFVLITAVVFVILIASFLLGKAG</sequence>
<organism evidence="2 4">
    <name type="scientific">Paenibacillus macerans</name>
    <name type="common">Bacillus macerans</name>
    <dbReference type="NCBI Taxonomy" id="44252"/>
    <lineage>
        <taxon>Bacteria</taxon>
        <taxon>Bacillati</taxon>
        <taxon>Bacillota</taxon>
        <taxon>Bacilli</taxon>
        <taxon>Bacillales</taxon>
        <taxon>Paenibacillaceae</taxon>
        <taxon>Paenibacillus</taxon>
    </lineage>
</organism>
<feature type="transmembrane region" description="Helical" evidence="1">
    <location>
        <begin position="72"/>
        <end position="97"/>
    </location>
</feature>
<reference evidence="3 5" key="2">
    <citation type="submission" date="2019-11" db="EMBL/GenBank/DDBJ databases">
        <title>Draft genome sequences of five Paenibacillus species of dairy origin.</title>
        <authorList>
            <person name="Olajide A.M."/>
            <person name="Chen S."/>
            <person name="Lapointe G."/>
        </authorList>
    </citation>
    <scope>NUCLEOTIDE SEQUENCE [LARGE SCALE GENOMIC DNA]</scope>
    <source>
        <strain evidence="3 5">3CT49</strain>
    </source>
</reference>
<feature type="transmembrane region" description="Helical" evidence="1">
    <location>
        <begin position="21"/>
        <end position="43"/>
    </location>
</feature>
<dbReference type="HOGENOM" id="CLU_140339_2_0_9"/>
<keyword evidence="1" id="KW-1133">Transmembrane helix</keyword>
<proteinExistence type="predicted"/>
<dbReference type="Pfam" id="PF07843">
    <property type="entry name" value="DUF1634"/>
    <property type="match status" value="1"/>
</dbReference>
<dbReference type="RefSeq" id="WP_036626474.1">
    <property type="nucleotide sequence ID" value="NZ_BGML01000007.1"/>
</dbReference>
<dbReference type="InterPro" id="IPR012861">
    <property type="entry name" value="DUF1634"/>
</dbReference>
<keyword evidence="1" id="KW-0472">Membrane</keyword>
<name>A0A090Z8J5_PAEMA</name>
<dbReference type="GeneID" id="77009779"/>
<protein>
    <submittedName>
        <fullName evidence="3">DUF1634 domain-containing protein</fullName>
    </submittedName>
</protein>
<gene>
    <name evidence="2" type="ORF">DJ90_4661</name>
    <name evidence="3" type="ORF">GNQ08_31190</name>
</gene>
<dbReference type="STRING" id="44252.DJ90_4661"/>
<dbReference type="AlphaFoldDB" id="A0A090Z8J5"/>
<evidence type="ECO:0000313" key="4">
    <source>
        <dbReference type="Proteomes" id="UP000029278"/>
    </source>
</evidence>
<dbReference type="Proteomes" id="UP000029278">
    <property type="component" value="Unassembled WGS sequence"/>
</dbReference>
<reference evidence="2 4" key="1">
    <citation type="submission" date="2014-04" db="EMBL/GenBank/DDBJ databases">
        <authorList>
            <person name="Bishop-Lilly K.A."/>
            <person name="Broomall S.M."/>
            <person name="Chain P.S."/>
            <person name="Chertkov O."/>
            <person name="Coyne S.R."/>
            <person name="Daligault H.E."/>
            <person name="Davenport K.W."/>
            <person name="Erkkila T."/>
            <person name="Frey K.G."/>
            <person name="Gibbons H.S."/>
            <person name="Gu W."/>
            <person name="Jaissle J."/>
            <person name="Johnson S.L."/>
            <person name="Koroleva G.I."/>
            <person name="Ladner J.T."/>
            <person name="Lo C.-C."/>
            <person name="Minogue T.D."/>
            <person name="Munk C."/>
            <person name="Palacios G.F."/>
            <person name="Redden C.L."/>
            <person name="Rosenzweig C.N."/>
            <person name="Scholz M.B."/>
            <person name="Teshima H."/>
            <person name="Xu Y."/>
        </authorList>
    </citation>
    <scope>NUCLEOTIDE SEQUENCE [LARGE SCALE GENOMIC DNA]</scope>
    <source>
        <strain evidence="2 4">8244</strain>
    </source>
</reference>
<evidence type="ECO:0000313" key="3">
    <source>
        <dbReference type="EMBL" id="MUG26779.1"/>
    </source>
</evidence>
<evidence type="ECO:0000313" key="5">
    <source>
        <dbReference type="Proteomes" id="UP000442469"/>
    </source>
</evidence>
<feature type="transmembrane region" description="Helical" evidence="1">
    <location>
        <begin position="104"/>
        <end position="122"/>
    </location>
</feature>